<sequence length="117" mass="13307">MNIDVTEFYQALSNESRLRCLVLLQMQGELCVCELTHALKLSQPMISRHLALLRESELVLDRRFGQWIYYQINTALPDWVHTVLQTTAQANATKAPFAADLKVLNKMPNRPSTGCCT</sequence>
<dbReference type="GO" id="GO:0003700">
    <property type="term" value="F:DNA-binding transcription factor activity"/>
    <property type="evidence" value="ECO:0007669"/>
    <property type="project" value="InterPro"/>
</dbReference>
<dbReference type="InterPro" id="IPR011991">
    <property type="entry name" value="ArsR-like_HTH"/>
</dbReference>
<dbReference type="InterPro" id="IPR051081">
    <property type="entry name" value="HTH_MetalResp_TranReg"/>
</dbReference>
<gene>
    <name evidence="5" type="ORF">MNBD_GAMMA21-1608</name>
</gene>
<dbReference type="CDD" id="cd00090">
    <property type="entry name" value="HTH_ARSR"/>
    <property type="match status" value="1"/>
</dbReference>
<dbReference type="PANTHER" id="PTHR33154">
    <property type="entry name" value="TRANSCRIPTIONAL REGULATOR, ARSR FAMILY"/>
    <property type="match status" value="1"/>
</dbReference>
<keyword evidence="2" id="KW-0238">DNA-binding</keyword>
<dbReference type="AlphaFoldDB" id="A0A3B1AQS3"/>
<dbReference type="PROSITE" id="PS50987">
    <property type="entry name" value="HTH_ARSR_2"/>
    <property type="match status" value="1"/>
</dbReference>
<dbReference type="SUPFAM" id="SSF46785">
    <property type="entry name" value="Winged helix' DNA-binding domain"/>
    <property type="match status" value="1"/>
</dbReference>
<dbReference type="Gene3D" id="1.10.10.10">
    <property type="entry name" value="Winged helix-like DNA-binding domain superfamily/Winged helix DNA-binding domain"/>
    <property type="match status" value="1"/>
</dbReference>
<organism evidence="5">
    <name type="scientific">hydrothermal vent metagenome</name>
    <dbReference type="NCBI Taxonomy" id="652676"/>
    <lineage>
        <taxon>unclassified sequences</taxon>
        <taxon>metagenomes</taxon>
        <taxon>ecological metagenomes</taxon>
    </lineage>
</organism>
<dbReference type="InterPro" id="IPR036390">
    <property type="entry name" value="WH_DNA-bd_sf"/>
</dbReference>
<dbReference type="PANTHER" id="PTHR33154:SF18">
    <property type="entry name" value="ARSENICAL RESISTANCE OPERON REPRESSOR"/>
    <property type="match status" value="1"/>
</dbReference>
<keyword evidence="1" id="KW-0805">Transcription regulation</keyword>
<dbReference type="GO" id="GO:0003677">
    <property type="term" value="F:DNA binding"/>
    <property type="evidence" value="ECO:0007669"/>
    <property type="project" value="UniProtKB-KW"/>
</dbReference>
<feature type="domain" description="HTH arsR-type" evidence="4">
    <location>
        <begin position="1"/>
        <end position="91"/>
    </location>
</feature>
<reference evidence="5" key="1">
    <citation type="submission" date="2018-06" db="EMBL/GenBank/DDBJ databases">
        <authorList>
            <person name="Zhirakovskaya E."/>
        </authorList>
    </citation>
    <scope>NUCLEOTIDE SEQUENCE</scope>
</reference>
<protein>
    <submittedName>
        <fullName evidence="5">Arsenical resistance operon repressor</fullName>
    </submittedName>
</protein>
<dbReference type="SMART" id="SM00418">
    <property type="entry name" value="HTH_ARSR"/>
    <property type="match status" value="1"/>
</dbReference>
<evidence type="ECO:0000256" key="3">
    <source>
        <dbReference type="ARBA" id="ARBA00023163"/>
    </source>
</evidence>
<dbReference type="InterPro" id="IPR001845">
    <property type="entry name" value="HTH_ArsR_DNA-bd_dom"/>
</dbReference>
<evidence type="ECO:0000313" key="5">
    <source>
        <dbReference type="EMBL" id="VAW95036.1"/>
    </source>
</evidence>
<dbReference type="FunFam" id="1.10.10.10:FF:000279">
    <property type="entry name" value="Transcriptional regulator, ArsR family"/>
    <property type="match status" value="1"/>
</dbReference>
<accession>A0A3B1AQS3</accession>
<dbReference type="EMBL" id="UOFR01000031">
    <property type="protein sequence ID" value="VAW95036.1"/>
    <property type="molecule type" value="Genomic_DNA"/>
</dbReference>
<name>A0A3B1AQS3_9ZZZZ</name>
<dbReference type="InterPro" id="IPR036388">
    <property type="entry name" value="WH-like_DNA-bd_sf"/>
</dbReference>
<proteinExistence type="predicted"/>
<evidence type="ECO:0000256" key="2">
    <source>
        <dbReference type="ARBA" id="ARBA00023125"/>
    </source>
</evidence>
<dbReference type="NCBIfam" id="NF007528">
    <property type="entry name" value="PRK10141.1"/>
    <property type="match status" value="1"/>
</dbReference>
<dbReference type="Pfam" id="PF01022">
    <property type="entry name" value="HTH_5"/>
    <property type="match status" value="1"/>
</dbReference>
<evidence type="ECO:0000259" key="4">
    <source>
        <dbReference type="PROSITE" id="PS50987"/>
    </source>
</evidence>
<dbReference type="PRINTS" id="PR00778">
    <property type="entry name" value="HTHARSR"/>
</dbReference>
<evidence type="ECO:0000256" key="1">
    <source>
        <dbReference type="ARBA" id="ARBA00023015"/>
    </source>
</evidence>
<keyword evidence="3" id="KW-0804">Transcription</keyword>
<dbReference type="NCBIfam" id="NF033788">
    <property type="entry name" value="HTH_metalloreg"/>
    <property type="match status" value="1"/>
</dbReference>